<reference evidence="1" key="1">
    <citation type="journal article" date="2015" name="Nature">
        <title>Complex archaea that bridge the gap between prokaryotes and eukaryotes.</title>
        <authorList>
            <person name="Spang A."/>
            <person name="Saw J.H."/>
            <person name="Jorgensen S.L."/>
            <person name="Zaremba-Niedzwiedzka K."/>
            <person name="Martijn J."/>
            <person name="Lind A.E."/>
            <person name="van Eijk R."/>
            <person name="Schleper C."/>
            <person name="Guy L."/>
            <person name="Ettema T.J."/>
        </authorList>
    </citation>
    <scope>NUCLEOTIDE SEQUENCE</scope>
</reference>
<organism evidence="1">
    <name type="scientific">marine sediment metagenome</name>
    <dbReference type="NCBI Taxonomy" id="412755"/>
    <lineage>
        <taxon>unclassified sequences</taxon>
        <taxon>metagenomes</taxon>
        <taxon>ecological metagenomes</taxon>
    </lineage>
</organism>
<proteinExistence type="predicted"/>
<evidence type="ECO:0000313" key="1">
    <source>
        <dbReference type="EMBL" id="KKN73469.1"/>
    </source>
</evidence>
<name>A0A0F9T2L3_9ZZZZ</name>
<protein>
    <submittedName>
        <fullName evidence="1">Uncharacterized protein</fullName>
    </submittedName>
</protein>
<accession>A0A0F9T2L3</accession>
<comment type="caution">
    <text evidence="1">The sequence shown here is derived from an EMBL/GenBank/DDBJ whole genome shotgun (WGS) entry which is preliminary data.</text>
</comment>
<dbReference type="PROSITE" id="PS51257">
    <property type="entry name" value="PROKAR_LIPOPROTEIN"/>
    <property type="match status" value="1"/>
</dbReference>
<sequence length="74" mass="8525">MQKLLIISMLFIAGCKPGLHRGHIYIHDSNHVEVVFDREMTMMIEQDGVKVEASSVKPGFMEDILKFILLRPRN</sequence>
<dbReference type="AlphaFoldDB" id="A0A0F9T2L3"/>
<dbReference type="EMBL" id="LAZR01000343">
    <property type="protein sequence ID" value="KKN73469.1"/>
    <property type="molecule type" value="Genomic_DNA"/>
</dbReference>
<gene>
    <name evidence="1" type="ORF">LCGC14_0400440</name>
</gene>